<dbReference type="CDD" id="cd00838">
    <property type="entry name" value="MPP_superfamily"/>
    <property type="match status" value="1"/>
</dbReference>
<dbReference type="Gene3D" id="3.60.21.10">
    <property type="match status" value="1"/>
</dbReference>
<keyword evidence="4" id="KW-1185">Reference proteome</keyword>
<comment type="similarity">
    <text evidence="1">Belongs to the metallophosphoesterase superfamily. YfcE family.</text>
</comment>
<reference evidence="4" key="1">
    <citation type="submission" date="2015-07" db="EMBL/GenBank/DDBJ databases">
        <title>Discovery of a poly(ethylene terephthalate assimilation.</title>
        <authorList>
            <person name="Yoshida S."/>
            <person name="Hiraga K."/>
            <person name="Takehana T."/>
            <person name="Taniguchi I."/>
            <person name="Yamaji H."/>
            <person name="Maeda Y."/>
            <person name="Toyohara K."/>
            <person name="Miyamoto K."/>
            <person name="Kimura Y."/>
            <person name="Oda K."/>
        </authorList>
    </citation>
    <scope>NUCLEOTIDE SEQUENCE [LARGE SCALE GENOMIC DNA]</scope>
    <source>
        <strain evidence="4">NBRC 110686 / TISTR 2288 / 201-F6</strain>
    </source>
</reference>
<dbReference type="Proteomes" id="UP000037660">
    <property type="component" value="Unassembled WGS sequence"/>
</dbReference>
<evidence type="ECO:0000256" key="1">
    <source>
        <dbReference type="ARBA" id="ARBA00008950"/>
    </source>
</evidence>
<dbReference type="OrthoDB" id="9813918at2"/>
<dbReference type="PANTHER" id="PTHR42850">
    <property type="entry name" value="METALLOPHOSPHOESTERASE"/>
    <property type="match status" value="1"/>
</dbReference>
<protein>
    <submittedName>
        <fullName evidence="3">Mlr6579 protein</fullName>
    </submittedName>
</protein>
<dbReference type="SUPFAM" id="SSF56300">
    <property type="entry name" value="Metallo-dependent phosphatases"/>
    <property type="match status" value="1"/>
</dbReference>
<dbReference type="Pfam" id="PF12850">
    <property type="entry name" value="Metallophos_2"/>
    <property type="match status" value="1"/>
</dbReference>
<sequence>MRIALLSDLHANLRAFEACVADARALGTDRFALLGDLVGYGAEPAEVVDRVRALADAGAWVLRGNHDTLAADPPATARRIDEGGAAWTAERLGEERRAWLRGLPLMARVRSACLVHASAESPAAWPYVDDERRAARCLEAALAADPSVRHVICGHVHVQRLFYRGAGRGLMAFEPSPGAVVPVPPHRHWVATIGSVGQPRDGRTSAAWALLDLARGQLQFRRVVYDHVAAARAVEAAGLPQAWGRRLLAGR</sequence>
<dbReference type="PANTHER" id="PTHR42850:SF2">
    <property type="entry name" value="BLL5683 PROTEIN"/>
    <property type="match status" value="1"/>
</dbReference>
<dbReference type="InterPro" id="IPR024654">
    <property type="entry name" value="Calcineurin-like_PHP_lpxH"/>
</dbReference>
<dbReference type="STRING" id="1547922.ISF6_0198"/>
<dbReference type="EMBL" id="BBYR01000101">
    <property type="protein sequence ID" value="GAP38885.1"/>
    <property type="molecule type" value="Genomic_DNA"/>
</dbReference>
<name>A0A0K8P9N2_PISS1</name>
<dbReference type="RefSeq" id="WP_054022722.1">
    <property type="nucleotide sequence ID" value="NZ_BBYR01000101.1"/>
</dbReference>
<proteinExistence type="inferred from homology"/>
<organism evidence="3 4">
    <name type="scientific">Piscinibacter sakaiensis</name>
    <name type="common">Ideonella sakaiensis</name>
    <dbReference type="NCBI Taxonomy" id="1547922"/>
    <lineage>
        <taxon>Bacteria</taxon>
        <taxon>Pseudomonadati</taxon>
        <taxon>Pseudomonadota</taxon>
        <taxon>Betaproteobacteria</taxon>
        <taxon>Burkholderiales</taxon>
        <taxon>Sphaerotilaceae</taxon>
        <taxon>Piscinibacter</taxon>
    </lineage>
</organism>
<dbReference type="PIRSF" id="PIRSF000883">
    <property type="entry name" value="Pesterase_MJ0912"/>
    <property type="match status" value="1"/>
</dbReference>
<dbReference type="GO" id="GO:0016791">
    <property type="term" value="F:phosphatase activity"/>
    <property type="evidence" value="ECO:0007669"/>
    <property type="project" value="TreeGrafter"/>
</dbReference>
<reference evidence="3 4" key="2">
    <citation type="journal article" date="2016" name="Science">
        <title>A bacterium that degrades and assimilates poly(ethylene terephthalate).</title>
        <authorList>
            <person name="Yoshida S."/>
            <person name="Hiraga K."/>
            <person name="Takehana T."/>
            <person name="Taniguchi I."/>
            <person name="Yamaji H."/>
            <person name="Maeda Y."/>
            <person name="Toyohara K."/>
            <person name="Miyamoto K."/>
            <person name="Kimura Y."/>
            <person name="Oda K."/>
        </authorList>
    </citation>
    <scope>NUCLEOTIDE SEQUENCE [LARGE SCALE GENOMIC DNA]</scope>
    <source>
        <strain evidence="4">NBRC 110686 / TISTR 2288 / 201-F6</strain>
    </source>
</reference>
<evidence type="ECO:0000313" key="3">
    <source>
        <dbReference type="EMBL" id="GAP38885.1"/>
    </source>
</evidence>
<dbReference type="InterPro" id="IPR050126">
    <property type="entry name" value="Ap4A_hydrolase"/>
</dbReference>
<dbReference type="AlphaFoldDB" id="A0A0K8P9N2"/>
<dbReference type="InterPro" id="IPR029052">
    <property type="entry name" value="Metallo-depent_PP-like"/>
</dbReference>
<comment type="caution">
    <text evidence="3">The sequence shown here is derived from an EMBL/GenBank/DDBJ whole genome shotgun (WGS) entry which is preliminary data.</text>
</comment>
<gene>
    <name evidence="3" type="ORF">ISF6_0198</name>
</gene>
<dbReference type="GO" id="GO:0005737">
    <property type="term" value="C:cytoplasm"/>
    <property type="evidence" value="ECO:0007669"/>
    <property type="project" value="TreeGrafter"/>
</dbReference>
<feature type="domain" description="Calcineurin-like phosphoesterase" evidence="2">
    <location>
        <begin position="1"/>
        <end position="213"/>
    </location>
</feature>
<dbReference type="InterPro" id="IPR011152">
    <property type="entry name" value="Pesterase_MJ0912"/>
</dbReference>
<accession>A0A0K8P9N2</accession>
<evidence type="ECO:0000259" key="2">
    <source>
        <dbReference type="Pfam" id="PF12850"/>
    </source>
</evidence>
<evidence type="ECO:0000313" key="4">
    <source>
        <dbReference type="Proteomes" id="UP000037660"/>
    </source>
</evidence>